<dbReference type="WBParaSite" id="HDID_0000667501-mRNA-1">
    <property type="protein sequence ID" value="HDID_0000667501-mRNA-1"/>
    <property type="gene ID" value="HDID_0000667501"/>
</dbReference>
<feature type="domain" description="Serine-threonine/tyrosine-protein kinase catalytic" evidence="2">
    <location>
        <begin position="32"/>
        <end position="101"/>
    </location>
</feature>
<gene>
    <name evidence="3" type="ORF">HDID_LOCUS6674</name>
</gene>
<dbReference type="Pfam" id="PF07714">
    <property type="entry name" value="PK_Tyr_Ser-Thr"/>
    <property type="match status" value="1"/>
</dbReference>
<dbReference type="Proteomes" id="UP000274504">
    <property type="component" value="Unassembled WGS sequence"/>
</dbReference>
<organism evidence="5">
    <name type="scientific">Hymenolepis diminuta</name>
    <name type="common">Rat tapeworm</name>
    <dbReference type="NCBI Taxonomy" id="6216"/>
    <lineage>
        <taxon>Eukaryota</taxon>
        <taxon>Metazoa</taxon>
        <taxon>Spiralia</taxon>
        <taxon>Lophotrochozoa</taxon>
        <taxon>Platyhelminthes</taxon>
        <taxon>Cestoda</taxon>
        <taxon>Eucestoda</taxon>
        <taxon>Cyclophyllidea</taxon>
        <taxon>Hymenolepididae</taxon>
        <taxon>Hymenolepis</taxon>
    </lineage>
</organism>
<protein>
    <submittedName>
        <fullName evidence="5">Pkinase_Tyr domain-containing protein</fullName>
    </submittedName>
</protein>
<sequence>MVFYSEGQIIARSVEFTTPTSALEQTNVPKAALFDQFTVISKVLSFGIFIYELITHEQVLCPSMKNTETLNQLGTGYQMPRLANCMEGIYEIKLQTCGATPESISNHQNRHHRHKGHNRH</sequence>
<dbReference type="EMBL" id="UYSG01006719">
    <property type="protein sequence ID" value="VDL58992.1"/>
    <property type="molecule type" value="Genomic_DNA"/>
</dbReference>
<evidence type="ECO:0000259" key="2">
    <source>
        <dbReference type="Pfam" id="PF07714"/>
    </source>
</evidence>
<name>A0A0R3SP10_HYMDI</name>
<evidence type="ECO:0000313" key="5">
    <source>
        <dbReference type="WBParaSite" id="HDID_0000667501-mRNA-1"/>
    </source>
</evidence>
<reference evidence="5" key="1">
    <citation type="submission" date="2017-02" db="UniProtKB">
        <authorList>
            <consortium name="WormBaseParasite"/>
        </authorList>
    </citation>
    <scope>IDENTIFICATION</scope>
</reference>
<reference evidence="3 4" key="2">
    <citation type="submission" date="2018-11" db="EMBL/GenBank/DDBJ databases">
        <authorList>
            <consortium name="Pathogen Informatics"/>
        </authorList>
    </citation>
    <scope>NUCLEOTIDE SEQUENCE [LARGE SCALE GENOMIC DNA]</scope>
</reference>
<dbReference type="Gene3D" id="1.10.510.10">
    <property type="entry name" value="Transferase(Phosphotransferase) domain 1"/>
    <property type="match status" value="1"/>
</dbReference>
<evidence type="ECO:0000256" key="1">
    <source>
        <dbReference type="SAM" id="MobiDB-lite"/>
    </source>
</evidence>
<proteinExistence type="predicted"/>
<accession>A0A0R3SP10</accession>
<evidence type="ECO:0000313" key="3">
    <source>
        <dbReference type="EMBL" id="VDL58992.1"/>
    </source>
</evidence>
<dbReference type="InterPro" id="IPR001245">
    <property type="entry name" value="Ser-Thr/Tyr_kinase_cat_dom"/>
</dbReference>
<feature type="region of interest" description="Disordered" evidence="1">
    <location>
        <begin position="101"/>
        <end position="120"/>
    </location>
</feature>
<feature type="compositionally biased region" description="Basic residues" evidence="1">
    <location>
        <begin position="108"/>
        <end position="120"/>
    </location>
</feature>
<dbReference type="STRING" id="6216.A0A0R3SP10"/>
<dbReference type="GO" id="GO:0004672">
    <property type="term" value="F:protein kinase activity"/>
    <property type="evidence" value="ECO:0007669"/>
    <property type="project" value="InterPro"/>
</dbReference>
<evidence type="ECO:0000313" key="4">
    <source>
        <dbReference type="Proteomes" id="UP000274504"/>
    </source>
</evidence>
<dbReference type="AlphaFoldDB" id="A0A0R3SP10"/>